<keyword evidence="3" id="KW-0812">Transmembrane</keyword>
<name>A0ABS2G9F0_9FIRM</name>
<evidence type="ECO:0008006" key="6">
    <source>
        <dbReference type="Google" id="ProtNLM"/>
    </source>
</evidence>
<evidence type="ECO:0000256" key="1">
    <source>
        <dbReference type="SAM" id="Coils"/>
    </source>
</evidence>
<feature type="coiled-coil region" evidence="1">
    <location>
        <begin position="159"/>
        <end position="303"/>
    </location>
</feature>
<evidence type="ECO:0000313" key="4">
    <source>
        <dbReference type="EMBL" id="MBM6877807.1"/>
    </source>
</evidence>
<keyword evidence="1" id="KW-0175">Coiled coil</keyword>
<dbReference type="Proteomes" id="UP000729290">
    <property type="component" value="Unassembled WGS sequence"/>
</dbReference>
<feature type="compositionally biased region" description="Gly residues" evidence="2">
    <location>
        <begin position="375"/>
        <end position="406"/>
    </location>
</feature>
<comment type="caution">
    <text evidence="4">The sequence shown here is derived from an EMBL/GenBank/DDBJ whole genome shotgun (WGS) entry which is preliminary data.</text>
</comment>
<feature type="transmembrane region" description="Helical" evidence="3">
    <location>
        <begin position="20"/>
        <end position="43"/>
    </location>
</feature>
<evidence type="ECO:0000256" key="2">
    <source>
        <dbReference type="SAM" id="MobiDB-lite"/>
    </source>
</evidence>
<gene>
    <name evidence="4" type="ORF">H9X83_06485</name>
</gene>
<organism evidence="4 5">
    <name type="scientific">Anaerotignum lactatifermentans</name>
    <dbReference type="NCBI Taxonomy" id="160404"/>
    <lineage>
        <taxon>Bacteria</taxon>
        <taxon>Bacillati</taxon>
        <taxon>Bacillota</taxon>
        <taxon>Clostridia</taxon>
        <taxon>Lachnospirales</taxon>
        <taxon>Anaerotignaceae</taxon>
        <taxon>Anaerotignum</taxon>
    </lineage>
</organism>
<sequence>MREFQRLLAPLKRKMAAERFLKWLLRLESGASVVCLGLVLLSKWVRMDLLWQCCAGLWLLAAAAAAVLAFWLRPVTLTQAAQEADALGGQERMITTLELLEKKEYSTMEKMAVDDGVKKAEQTDFAKAHVFRFSRKMLIILGLSLVLTAGAGFVPIQREERAEIYAKAQLERIEQAEAELKREELTREEQDLLDELTKSLRKELKLAKTEKEAKEAVQQAQQEMKKLEKESVSKDLRELAQNIEHQESTRSLAEALRNADSQQMQQALTALQQMLTQMSAQEIAELAAQMGEAADRLDDQQLKEALEALQKALEEGMDPSEAMGELQQAAAAQMASGANLRAGLQKMNLSLAQKGGTLRTGQEQQTLQAVEADGQGQGSGGQGQGEGSGNGGYGQGSGGQGRGFGQGNAEEIYSRTAAGMEGENVQLSGEDTENGSTVISQHRTMGQAGESMPYDQVYLQYQQEAMSSLENSQVPYGMRTLVSDYFSGLER</sequence>
<evidence type="ECO:0000256" key="3">
    <source>
        <dbReference type="SAM" id="Phobius"/>
    </source>
</evidence>
<keyword evidence="5" id="KW-1185">Reference proteome</keyword>
<dbReference type="RefSeq" id="WP_205133647.1">
    <property type="nucleotide sequence ID" value="NZ_JACSNT010000007.1"/>
</dbReference>
<reference evidence="4 5" key="1">
    <citation type="journal article" date="2021" name="Sci. Rep.">
        <title>The distribution of antibiotic resistance genes in chicken gut microbiota commensals.</title>
        <authorList>
            <person name="Juricova H."/>
            <person name="Matiasovicova J."/>
            <person name="Kubasova T."/>
            <person name="Cejkova D."/>
            <person name="Rychlik I."/>
        </authorList>
    </citation>
    <scope>NUCLEOTIDE SEQUENCE [LARGE SCALE GENOMIC DNA]</scope>
    <source>
        <strain evidence="4 5">An431b</strain>
    </source>
</reference>
<evidence type="ECO:0000313" key="5">
    <source>
        <dbReference type="Proteomes" id="UP000729290"/>
    </source>
</evidence>
<feature type="region of interest" description="Disordered" evidence="2">
    <location>
        <begin position="371"/>
        <end position="407"/>
    </location>
</feature>
<dbReference type="EMBL" id="JACSNV010000007">
    <property type="protein sequence ID" value="MBM6877807.1"/>
    <property type="molecule type" value="Genomic_DNA"/>
</dbReference>
<feature type="transmembrane region" description="Helical" evidence="3">
    <location>
        <begin position="49"/>
        <end position="72"/>
    </location>
</feature>
<keyword evidence="3" id="KW-1133">Transmembrane helix</keyword>
<keyword evidence="3" id="KW-0472">Membrane</keyword>
<protein>
    <recommendedName>
        <fullName evidence="6">Phage tail tape measure protein</fullName>
    </recommendedName>
</protein>
<feature type="transmembrane region" description="Helical" evidence="3">
    <location>
        <begin position="137"/>
        <end position="156"/>
    </location>
</feature>
<accession>A0ABS2G9F0</accession>
<proteinExistence type="predicted"/>